<evidence type="ECO:0000313" key="3">
    <source>
        <dbReference type="EMBL" id="RXI09689.1"/>
    </source>
</evidence>
<accession>A0A498K844</accession>
<dbReference type="EMBL" id="RDQH01000292">
    <property type="protein sequence ID" value="RXI09607.1"/>
    <property type="molecule type" value="Genomic_DNA"/>
</dbReference>
<evidence type="ECO:0000313" key="1">
    <source>
        <dbReference type="EMBL" id="RXI03447.1"/>
    </source>
</evidence>
<organism evidence="1 4">
    <name type="scientific">Malus domestica</name>
    <name type="common">Apple</name>
    <name type="synonym">Pyrus malus</name>
    <dbReference type="NCBI Taxonomy" id="3750"/>
    <lineage>
        <taxon>Eukaryota</taxon>
        <taxon>Viridiplantae</taxon>
        <taxon>Streptophyta</taxon>
        <taxon>Embryophyta</taxon>
        <taxon>Tracheophyta</taxon>
        <taxon>Spermatophyta</taxon>
        <taxon>Magnoliopsida</taxon>
        <taxon>eudicotyledons</taxon>
        <taxon>Gunneridae</taxon>
        <taxon>Pentapetalae</taxon>
        <taxon>rosids</taxon>
        <taxon>fabids</taxon>
        <taxon>Rosales</taxon>
        <taxon>Rosaceae</taxon>
        <taxon>Amygdaloideae</taxon>
        <taxon>Maleae</taxon>
        <taxon>Malus</taxon>
    </lineage>
</organism>
<dbReference type="Proteomes" id="UP000290289">
    <property type="component" value="Chromosome 3"/>
</dbReference>
<evidence type="ECO:0000313" key="2">
    <source>
        <dbReference type="EMBL" id="RXI09607.1"/>
    </source>
</evidence>
<sequence>MARTQKDSTSSRAGLSPKPKGLVMWVKDLGTSRPNKNGVMQYGPKGIRCPLGLGLDLRATLAALGVGIHRRWSTTPL</sequence>
<comment type="caution">
    <text evidence="1">The sequence shown here is derived from an EMBL/GenBank/DDBJ whole genome shotgun (WGS) entry which is preliminary data.</text>
</comment>
<reference evidence="1 4" key="1">
    <citation type="submission" date="2018-10" db="EMBL/GenBank/DDBJ databases">
        <title>A high-quality apple genome assembly.</title>
        <authorList>
            <person name="Hu J."/>
        </authorList>
    </citation>
    <scope>NUCLEOTIDE SEQUENCE [LARGE SCALE GENOMIC DNA]</scope>
    <source>
        <strain evidence="4">cv. HFTH1</strain>
        <tissue evidence="1">Young leaf</tissue>
    </source>
</reference>
<dbReference type="EMBL" id="RDQH01000329">
    <property type="protein sequence ID" value="RXI03447.1"/>
    <property type="molecule type" value="Genomic_DNA"/>
</dbReference>
<gene>
    <name evidence="1" type="ORF">DVH24_004099</name>
    <name evidence="2" type="ORF">DVH24_013222</name>
    <name evidence="3" type="ORF">DVH24_017538</name>
</gene>
<evidence type="ECO:0000313" key="4">
    <source>
        <dbReference type="Proteomes" id="UP000290289"/>
    </source>
</evidence>
<protein>
    <submittedName>
        <fullName evidence="1">Uncharacterized protein</fullName>
    </submittedName>
</protein>
<dbReference type="AlphaFoldDB" id="A0A498K844"/>
<name>A0A498K844_MALDO</name>
<keyword evidence="4" id="KW-1185">Reference proteome</keyword>
<dbReference type="EMBL" id="RDQH01000235">
    <property type="protein sequence ID" value="RXI09689.1"/>
    <property type="molecule type" value="Genomic_DNA"/>
</dbReference>
<proteinExistence type="predicted"/>